<evidence type="ECO:0000313" key="2">
    <source>
        <dbReference type="Proteomes" id="UP001239111"/>
    </source>
</evidence>
<comment type="caution">
    <text evidence="1">The sequence shown here is derived from an EMBL/GenBank/DDBJ whole genome shotgun (WGS) entry which is preliminary data.</text>
</comment>
<dbReference type="EMBL" id="CM056742">
    <property type="protein sequence ID" value="KAJ8680212.1"/>
    <property type="molecule type" value="Genomic_DNA"/>
</dbReference>
<organism evidence="1 2">
    <name type="scientific">Eretmocerus hayati</name>
    <dbReference type="NCBI Taxonomy" id="131215"/>
    <lineage>
        <taxon>Eukaryota</taxon>
        <taxon>Metazoa</taxon>
        <taxon>Ecdysozoa</taxon>
        <taxon>Arthropoda</taxon>
        <taxon>Hexapoda</taxon>
        <taxon>Insecta</taxon>
        <taxon>Pterygota</taxon>
        <taxon>Neoptera</taxon>
        <taxon>Endopterygota</taxon>
        <taxon>Hymenoptera</taxon>
        <taxon>Apocrita</taxon>
        <taxon>Proctotrupomorpha</taxon>
        <taxon>Chalcidoidea</taxon>
        <taxon>Aphelinidae</taxon>
        <taxon>Aphelininae</taxon>
        <taxon>Eretmocerus</taxon>
    </lineage>
</organism>
<proteinExistence type="predicted"/>
<accession>A0ACC2PA81</accession>
<dbReference type="Proteomes" id="UP001239111">
    <property type="component" value="Chromosome 2"/>
</dbReference>
<protein>
    <submittedName>
        <fullName evidence="1">Uncharacterized protein</fullName>
    </submittedName>
</protein>
<reference evidence="1" key="1">
    <citation type="submission" date="2023-04" db="EMBL/GenBank/DDBJ databases">
        <title>A chromosome-level genome assembly of the parasitoid wasp Eretmocerus hayati.</title>
        <authorList>
            <person name="Zhong Y."/>
            <person name="Liu S."/>
            <person name="Liu Y."/>
        </authorList>
    </citation>
    <scope>NUCLEOTIDE SEQUENCE</scope>
    <source>
        <strain evidence="1">ZJU_SS_LIU_2023</strain>
    </source>
</reference>
<sequence length="1144" mass="122944">MESSKTPEAINIKPEAIKTAQDEMGRLDVLLCGQCHSVFHFIEDLQNHRTTENACSKVSNFRESSNTDQKAQVWAYLLWKGTQIQSDCPDKDGTSWTLYQKWCGLDSHIRDTWIIAGKTIQTFTKISCTNMLDVPQGSIKTESGKTVFIRKVTKNGQPDSWKVNLKSERIESPTKIKLKPSKISPGKIKPDEGSTQMETDGEEYAVEKILAKRFNPKKKVYEYLLKWEGYAHEHNSWEEVSQVSQTCKRLMEEFEKNLAKQKEEKAMQLIKLGESNKKVIKDSPKPGPSSSSGRPMRSSKSKAMDQVKQWCGSMNASESQVLGKRRILFSESDSDDGGVGGRSKRSKVDSSGDDWTADSDDDKIVIGQSDMIQRAFKGATGQSNGSNRNSLGGAQQNNRVITNKGVVKVDNKQSNVYIVHRKDGVIRLDSPPTNKIAVKGQTQTVMVQNRDGTIVRKQIITGNAVNNSVTPVQVIRKPDGSQVVTQMKVVSKTVPLKTTAGTTIKSEPVKIQPKPDSNQVQQIVVTALPSTLAANQRVVTQNSTAKNAIQRSADGQRPLLPRPTTNMRTSTPKANSAMNTSVTKTPLKTGSPAAQRQILPQKRFNNTTTIITSSPTSTMAARPSITVYTQQGKPLVKSPAQAMTKSLPRTQIPTGKNQSTKAVEQKMIAARRKVAEQAGVVPRTGQKVAAPTKTPQNKPKTGNEANNINKPKEKKPNEMDTSGIHMEFHQVESGESSGEDAAIPPLPAEPAPQPEPESPQQFTLCPLTGRIIGPDGVPIDPPEPEPQPPSEPTPVTIVQAQVPTATAQINADGTITTTIPGEGTELVLPNLESLTDSTGGMVRVEMSPGGTTGMIVQTSEAAPVMTNMIIPGPDLPCLDDPSVEIIPTSTANTNVTIAVNEAPVSSADGVVDTSSSNAPAATLVVTTADSNGAEAEVASTTEPEKMITGQEVTATNVKMEEHGGVVTITGDDGVLYQVTGQAEDGQTLLVTRAGDGEQQCVYVTTADQQTGEEGQAVLTLDNAVAEAVGQFVPDQTNGTPQYYVKQDGDPTTATTTTTTVEGAEGASADGQQVVMSIMDGNNTFVAAAPNAEDGDNQAQVVAQVIQADEPTPGGTRRVVLLLPDGNLMMTEVDEEQYAALELDK</sequence>
<name>A0ACC2PA81_9HYME</name>
<evidence type="ECO:0000313" key="1">
    <source>
        <dbReference type="EMBL" id="KAJ8680212.1"/>
    </source>
</evidence>
<gene>
    <name evidence="1" type="ORF">QAD02_015999</name>
</gene>
<keyword evidence="2" id="KW-1185">Reference proteome</keyword>